<gene>
    <name evidence="2" type="ORF">F7731_22625</name>
</gene>
<feature type="transmembrane region" description="Helical" evidence="1">
    <location>
        <begin position="38"/>
        <end position="65"/>
    </location>
</feature>
<evidence type="ECO:0000313" key="3">
    <source>
        <dbReference type="Proteomes" id="UP000481030"/>
    </source>
</evidence>
<sequence>MYTFFAYLFSLFVIVLSVFITLFIKLELERMFQEKKDVLPFHICNVVIILMVAFVTHVVMTTYVIGNQVNYILQIIILLFIILPIYILGHFAFEKYKSVYRKYTPGDNMKVIILNEKYLKKKKPFSKLKNYNAVSKDK</sequence>
<dbReference type="Proteomes" id="UP000481030">
    <property type="component" value="Unassembled WGS sequence"/>
</dbReference>
<name>A0A6L3V178_9BACI</name>
<protein>
    <submittedName>
        <fullName evidence="2">Uncharacterized protein</fullName>
    </submittedName>
</protein>
<keyword evidence="1" id="KW-0812">Transmembrane</keyword>
<keyword evidence="3" id="KW-1185">Reference proteome</keyword>
<comment type="caution">
    <text evidence="2">The sequence shown here is derived from an EMBL/GenBank/DDBJ whole genome shotgun (WGS) entry which is preliminary data.</text>
</comment>
<evidence type="ECO:0000313" key="2">
    <source>
        <dbReference type="EMBL" id="KAB2329385.1"/>
    </source>
</evidence>
<dbReference type="AlphaFoldDB" id="A0A6L3V178"/>
<feature type="transmembrane region" description="Helical" evidence="1">
    <location>
        <begin position="71"/>
        <end position="93"/>
    </location>
</feature>
<feature type="transmembrane region" description="Helical" evidence="1">
    <location>
        <begin position="6"/>
        <end position="26"/>
    </location>
</feature>
<reference evidence="2 3" key="1">
    <citation type="journal article" date="2016" name="Antonie Van Leeuwenhoek">
        <title>Bacillus depressus sp. nov., isolated from soil of a sunflower field.</title>
        <authorList>
            <person name="Wei X."/>
            <person name="Xin D."/>
            <person name="Xin Y."/>
            <person name="Zhang H."/>
            <person name="Wang T."/>
            <person name="Zhang J."/>
        </authorList>
    </citation>
    <scope>NUCLEOTIDE SEQUENCE [LARGE SCALE GENOMIC DNA]</scope>
    <source>
        <strain evidence="2 3">BZ1</strain>
    </source>
</reference>
<keyword evidence="1" id="KW-0472">Membrane</keyword>
<evidence type="ECO:0000256" key="1">
    <source>
        <dbReference type="SAM" id="Phobius"/>
    </source>
</evidence>
<keyword evidence="1" id="KW-1133">Transmembrane helix</keyword>
<dbReference type="EMBL" id="WBOS01000019">
    <property type="protein sequence ID" value="KAB2329385.1"/>
    <property type="molecule type" value="Genomic_DNA"/>
</dbReference>
<organism evidence="2 3">
    <name type="scientific">Cytobacillus depressus</name>
    <dbReference type="NCBI Taxonomy" id="1602942"/>
    <lineage>
        <taxon>Bacteria</taxon>
        <taxon>Bacillati</taxon>
        <taxon>Bacillota</taxon>
        <taxon>Bacilli</taxon>
        <taxon>Bacillales</taxon>
        <taxon>Bacillaceae</taxon>
        <taxon>Cytobacillus</taxon>
    </lineage>
</organism>
<accession>A0A6L3V178</accession>
<dbReference type="OrthoDB" id="2885800at2"/>
<proteinExistence type="predicted"/>